<organism evidence="1 2">
    <name type="scientific">Liquidambar formosana</name>
    <name type="common">Formosan gum</name>
    <dbReference type="NCBI Taxonomy" id="63359"/>
    <lineage>
        <taxon>Eukaryota</taxon>
        <taxon>Viridiplantae</taxon>
        <taxon>Streptophyta</taxon>
        <taxon>Embryophyta</taxon>
        <taxon>Tracheophyta</taxon>
        <taxon>Spermatophyta</taxon>
        <taxon>Magnoliopsida</taxon>
        <taxon>eudicotyledons</taxon>
        <taxon>Gunneridae</taxon>
        <taxon>Pentapetalae</taxon>
        <taxon>Saxifragales</taxon>
        <taxon>Altingiaceae</taxon>
        <taxon>Liquidambar</taxon>
    </lineage>
</organism>
<dbReference type="EMBL" id="JBBPBK010000007">
    <property type="protein sequence ID" value="KAK9282571.1"/>
    <property type="molecule type" value="Genomic_DNA"/>
</dbReference>
<keyword evidence="2" id="KW-1185">Reference proteome</keyword>
<evidence type="ECO:0000313" key="2">
    <source>
        <dbReference type="Proteomes" id="UP001415857"/>
    </source>
</evidence>
<sequence>MASSFILSQRGSNFKSIGCSIASSSTTQGFDSSSKLTLDLLPRALIHLQNSRCLCYLGTVSP</sequence>
<dbReference type="Proteomes" id="UP001415857">
    <property type="component" value="Unassembled WGS sequence"/>
</dbReference>
<evidence type="ECO:0000313" key="1">
    <source>
        <dbReference type="EMBL" id="KAK9282571.1"/>
    </source>
</evidence>
<comment type="caution">
    <text evidence="1">The sequence shown here is derived from an EMBL/GenBank/DDBJ whole genome shotgun (WGS) entry which is preliminary data.</text>
</comment>
<name>A0AAP0RVR3_LIQFO</name>
<protein>
    <submittedName>
        <fullName evidence="1">Uncharacterized protein</fullName>
    </submittedName>
</protein>
<proteinExistence type="predicted"/>
<gene>
    <name evidence="1" type="ORF">L1049_005492</name>
</gene>
<reference evidence="1 2" key="1">
    <citation type="journal article" date="2024" name="Plant J.">
        <title>Genome sequences and population genomics reveal climatic adaptation and genomic divergence between two closely related sweetgum species.</title>
        <authorList>
            <person name="Xu W.Q."/>
            <person name="Ren C.Q."/>
            <person name="Zhang X.Y."/>
            <person name="Comes H.P."/>
            <person name="Liu X.H."/>
            <person name="Li Y.G."/>
            <person name="Kettle C.J."/>
            <person name="Jalonen R."/>
            <person name="Gaisberger H."/>
            <person name="Ma Y.Z."/>
            <person name="Qiu Y.X."/>
        </authorList>
    </citation>
    <scope>NUCLEOTIDE SEQUENCE [LARGE SCALE GENOMIC DNA]</scope>
    <source>
        <strain evidence="1">Hangzhou</strain>
    </source>
</reference>
<accession>A0AAP0RVR3</accession>
<dbReference type="AlphaFoldDB" id="A0AAP0RVR3"/>